<dbReference type="Proteomes" id="UP000240987">
    <property type="component" value="Unassembled WGS sequence"/>
</dbReference>
<evidence type="ECO:0000259" key="5">
    <source>
        <dbReference type="PROSITE" id="PS50887"/>
    </source>
</evidence>
<reference evidence="6 7" key="1">
    <citation type="submission" date="2018-01" db="EMBL/GenBank/DDBJ databases">
        <title>Whole genome sequencing of Histamine producing bacteria.</title>
        <authorList>
            <person name="Butler K."/>
        </authorList>
    </citation>
    <scope>NUCLEOTIDE SEQUENCE [LARGE SCALE GENOMIC DNA]</scope>
    <source>
        <strain evidence="6 7">JCM 12947</strain>
    </source>
</reference>
<accession>A0A2T3JPN9</accession>
<dbReference type="SUPFAM" id="SSF55781">
    <property type="entry name" value="GAF domain-like"/>
    <property type="match status" value="1"/>
</dbReference>
<dbReference type="InterPro" id="IPR043128">
    <property type="entry name" value="Rev_trsase/Diguanyl_cyclase"/>
</dbReference>
<dbReference type="PROSITE" id="PS50887">
    <property type="entry name" value="GGDEF"/>
    <property type="match status" value="1"/>
</dbReference>
<comment type="caution">
    <text evidence="6">The sequence shown here is derived from an EMBL/GenBank/DDBJ whole genome shotgun (WGS) entry which is preliminary data.</text>
</comment>
<dbReference type="GO" id="GO:0005886">
    <property type="term" value="C:plasma membrane"/>
    <property type="evidence" value="ECO:0007669"/>
    <property type="project" value="TreeGrafter"/>
</dbReference>
<dbReference type="CDD" id="cd01949">
    <property type="entry name" value="GGDEF"/>
    <property type="match status" value="1"/>
</dbReference>
<dbReference type="OrthoDB" id="9803824at2"/>
<dbReference type="SUPFAM" id="SSF55073">
    <property type="entry name" value="Nucleotide cyclase"/>
    <property type="match status" value="1"/>
</dbReference>
<feature type="coiled-coil region" evidence="4">
    <location>
        <begin position="328"/>
        <end position="366"/>
    </location>
</feature>
<dbReference type="EMBL" id="PYMJ01000002">
    <property type="protein sequence ID" value="PSU51015.1"/>
    <property type="molecule type" value="Genomic_DNA"/>
</dbReference>
<evidence type="ECO:0000256" key="4">
    <source>
        <dbReference type="SAM" id="Coils"/>
    </source>
</evidence>
<dbReference type="GO" id="GO:1902201">
    <property type="term" value="P:negative regulation of bacterial-type flagellum-dependent cell motility"/>
    <property type="evidence" value="ECO:0007669"/>
    <property type="project" value="TreeGrafter"/>
</dbReference>
<dbReference type="FunFam" id="3.30.70.270:FF:000001">
    <property type="entry name" value="Diguanylate cyclase domain protein"/>
    <property type="match status" value="1"/>
</dbReference>
<dbReference type="InterPro" id="IPR050469">
    <property type="entry name" value="Diguanylate_Cyclase"/>
</dbReference>
<comment type="cofactor">
    <cofactor evidence="1">
        <name>Mg(2+)</name>
        <dbReference type="ChEBI" id="CHEBI:18420"/>
    </cofactor>
</comment>
<dbReference type="EC" id="2.7.7.65" evidence="2"/>
<evidence type="ECO:0000256" key="3">
    <source>
        <dbReference type="ARBA" id="ARBA00034247"/>
    </source>
</evidence>
<protein>
    <recommendedName>
        <fullName evidence="2">diguanylate cyclase</fullName>
        <ecNumber evidence="2">2.7.7.65</ecNumber>
    </recommendedName>
</protein>
<dbReference type="InterPro" id="IPR000160">
    <property type="entry name" value="GGDEF_dom"/>
</dbReference>
<comment type="catalytic activity">
    <reaction evidence="3">
        <text>2 GTP = 3',3'-c-di-GMP + 2 diphosphate</text>
        <dbReference type="Rhea" id="RHEA:24898"/>
        <dbReference type="ChEBI" id="CHEBI:33019"/>
        <dbReference type="ChEBI" id="CHEBI:37565"/>
        <dbReference type="ChEBI" id="CHEBI:58805"/>
        <dbReference type="EC" id="2.7.7.65"/>
    </reaction>
</comment>
<sequence>MASNQQLSIFYQRIIEQWGKAHSLRTICELTCRNFCESFNALHCQIIVDSQSTWKVLLEMNRQGINYQSPPCEISDSNHFPLDHIIEFTKHNQPHVTRQHDVQRLWLPLERRSRIIGCLVVDIPLSEPQLDCQAFSTLTSLLASEVDTGFLTQSIQDEHWGRRSAERELEISQHEQKNLLEQLQALHDISFKLWRTHSMNEMLYTAVEEGKKQLQIDRMAIFISNKNNRMRGTYGTDLHGKTVDENYFESDIPNQWFLTHTRSNKEYLAIENNTPLYHNLKQVGFGWSCYIALWDEDTPVGWIACDNLLTGTPLHDYHPHLLKQFGFILSQNIVCRQAEENLRNLNKELEQRVTERTAELELVNQKLESLSKLDPLTNIANRRVFDERIIEEWRRAERHQLPLSLLIIDVDNFKSYNDNYGHAAGDLCLKAIATTLEKLERRAGALFARYGGEEFVLLLPGQDTHAAQYSAKQALDEIQQLQLTRTKCANTDGNSTIVTISIGVSTVIPAAHRSYHELFKQADMALYKAKSQGRNCYFVI</sequence>
<dbReference type="Gene3D" id="3.30.70.270">
    <property type="match status" value="1"/>
</dbReference>
<dbReference type="GO" id="GO:0043709">
    <property type="term" value="P:cell adhesion involved in single-species biofilm formation"/>
    <property type="evidence" value="ECO:0007669"/>
    <property type="project" value="TreeGrafter"/>
</dbReference>
<organism evidence="6 7">
    <name type="scientific">Photobacterium frigidiphilum</name>
    <dbReference type="NCBI Taxonomy" id="264736"/>
    <lineage>
        <taxon>Bacteria</taxon>
        <taxon>Pseudomonadati</taxon>
        <taxon>Pseudomonadota</taxon>
        <taxon>Gammaproteobacteria</taxon>
        <taxon>Vibrionales</taxon>
        <taxon>Vibrionaceae</taxon>
        <taxon>Photobacterium</taxon>
    </lineage>
</organism>
<evidence type="ECO:0000313" key="7">
    <source>
        <dbReference type="Proteomes" id="UP000240987"/>
    </source>
</evidence>
<proteinExistence type="predicted"/>
<dbReference type="NCBIfam" id="TIGR00254">
    <property type="entry name" value="GGDEF"/>
    <property type="match status" value="1"/>
</dbReference>
<dbReference type="PANTHER" id="PTHR45138">
    <property type="entry name" value="REGULATORY COMPONENTS OF SENSORY TRANSDUCTION SYSTEM"/>
    <property type="match status" value="1"/>
</dbReference>
<dbReference type="InterPro" id="IPR029016">
    <property type="entry name" value="GAF-like_dom_sf"/>
</dbReference>
<evidence type="ECO:0000313" key="6">
    <source>
        <dbReference type="EMBL" id="PSU51015.1"/>
    </source>
</evidence>
<keyword evidence="4" id="KW-0175">Coiled coil</keyword>
<dbReference type="Gene3D" id="3.30.450.40">
    <property type="match status" value="1"/>
</dbReference>
<dbReference type="SMART" id="SM00267">
    <property type="entry name" value="GGDEF"/>
    <property type="match status" value="1"/>
</dbReference>
<dbReference type="PANTHER" id="PTHR45138:SF9">
    <property type="entry name" value="DIGUANYLATE CYCLASE DGCM-RELATED"/>
    <property type="match status" value="1"/>
</dbReference>
<evidence type="ECO:0000256" key="1">
    <source>
        <dbReference type="ARBA" id="ARBA00001946"/>
    </source>
</evidence>
<dbReference type="Pfam" id="PF00990">
    <property type="entry name" value="GGDEF"/>
    <property type="match status" value="1"/>
</dbReference>
<evidence type="ECO:0000256" key="2">
    <source>
        <dbReference type="ARBA" id="ARBA00012528"/>
    </source>
</evidence>
<dbReference type="AlphaFoldDB" id="A0A2T3JPN9"/>
<name>A0A2T3JPN9_9GAMM</name>
<feature type="domain" description="GGDEF" evidence="5">
    <location>
        <begin position="401"/>
        <end position="540"/>
    </location>
</feature>
<dbReference type="RefSeq" id="WP_107241409.1">
    <property type="nucleotide sequence ID" value="NZ_PYMJ01000002.1"/>
</dbReference>
<dbReference type="InterPro" id="IPR029787">
    <property type="entry name" value="Nucleotide_cyclase"/>
</dbReference>
<dbReference type="GO" id="GO:0052621">
    <property type="term" value="F:diguanylate cyclase activity"/>
    <property type="evidence" value="ECO:0007669"/>
    <property type="project" value="UniProtKB-EC"/>
</dbReference>
<gene>
    <name evidence="6" type="ORF">C9J12_03365</name>
</gene>
<keyword evidence="7" id="KW-1185">Reference proteome</keyword>